<proteinExistence type="predicted"/>
<dbReference type="Proteomes" id="UP000324222">
    <property type="component" value="Unassembled WGS sequence"/>
</dbReference>
<reference evidence="1 2" key="1">
    <citation type="submission" date="2019-05" db="EMBL/GenBank/DDBJ databases">
        <title>Another draft genome of Portunus trituberculatus and its Hox gene families provides insights of decapod evolution.</title>
        <authorList>
            <person name="Jeong J.-H."/>
            <person name="Song I."/>
            <person name="Kim S."/>
            <person name="Choi T."/>
            <person name="Kim D."/>
            <person name="Ryu S."/>
            <person name="Kim W."/>
        </authorList>
    </citation>
    <scope>NUCLEOTIDE SEQUENCE [LARGE SCALE GENOMIC DNA]</scope>
    <source>
        <tissue evidence="1">Muscle</tissue>
    </source>
</reference>
<evidence type="ECO:0000313" key="1">
    <source>
        <dbReference type="EMBL" id="MPC40836.1"/>
    </source>
</evidence>
<gene>
    <name evidence="1" type="ORF">E2C01_034405</name>
</gene>
<dbReference type="EMBL" id="VSRR010004832">
    <property type="protein sequence ID" value="MPC40836.1"/>
    <property type="molecule type" value="Genomic_DNA"/>
</dbReference>
<dbReference type="AlphaFoldDB" id="A0A5B7F660"/>
<evidence type="ECO:0000313" key="2">
    <source>
        <dbReference type="Proteomes" id="UP000324222"/>
    </source>
</evidence>
<sequence>MRPSSPLLDSVRDLFEGHDQLAKDFTRAFHNSDNQFNNMLFDVTFLVGSGKEKCKLYGVRAILGVRSSRPRIRHRSSAIPALPLPLLIAHPDTPISHYTTPAHLHHHICRSSFTPFNQYTTFHDHGTTYALLPPPHLPTIITPAHHHTYFTRELLTCLNLGYDF</sequence>
<protein>
    <submittedName>
        <fullName evidence="1">Uncharacterized protein</fullName>
    </submittedName>
</protein>
<keyword evidence="2" id="KW-1185">Reference proteome</keyword>
<name>A0A5B7F660_PORTR</name>
<accession>A0A5B7F660</accession>
<organism evidence="1 2">
    <name type="scientific">Portunus trituberculatus</name>
    <name type="common">Swimming crab</name>
    <name type="synonym">Neptunus trituberculatus</name>
    <dbReference type="NCBI Taxonomy" id="210409"/>
    <lineage>
        <taxon>Eukaryota</taxon>
        <taxon>Metazoa</taxon>
        <taxon>Ecdysozoa</taxon>
        <taxon>Arthropoda</taxon>
        <taxon>Crustacea</taxon>
        <taxon>Multicrustacea</taxon>
        <taxon>Malacostraca</taxon>
        <taxon>Eumalacostraca</taxon>
        <taxon>Eucarida</taxon>
        <taxon>Decapoda</taxon>
        <taxon>Pleocyemata</taxon>
        <taxon>Brachyura</taxon>
        <taxon>Eubrachyura</taxon>
        <taxon>Portunoidea</taxon>
        <taxon>Portunidae</taxon>
        <taxon>Portuninae</taxon>
        <taxon>Portunus</taxon>
    </lineage>
</organism>
<dbReference type="OrthoDB" id="2499658at2759"/>
<comment type="caution">
    <text evidence="1">The sequence shown here is derived from an EMBL/GenBank/DDBJ whole genome shotgun (WGS) entry which is preliminary data.</text>
</comment>